<dbReference type="PROSITE" id="PS00436">
    <property type="entry name" value="PEROXIDASE_2"/>
    <property type="match status" value="1"/>
</dbReference>
<accession>A0A835QTJ1</accession>
<evidence type="ECO:0000256" key="12">
    <source>
        <dbReference type="SAM" id="Phobius"/>
    </source>
</evidence>
<dbReference type="InterPro" id="IPR002016">
    <property type="entry name" value="Haem_peroxidase"/>
</dbReference>
<dbReference type="GO" id="GO:0042744">
    <property type="term" value="P:hydrogen peroxide catabolic process"/>
    <property type="evidence" value="ECO:0007669"/>
    <property type="project" value="TreeGrafter"/>
</dbReference>
<dbReference type="OrthoDB" id="775155at2759"/>
<evidence type="ECO:0000313" key="14">
    <source>
        <dbReference type="EMBL" id="KAG0477598.1"/>
    </source>
</evidence>
<sequence>MAVPVVDDEYLKQIEKARRDLRALISSMNCAPIMLRLAWHDAGTFDSATKTGGPNGSIRFEEEYTHGANAGLKIAIDLLEPIKTKVPKITYANLYQLAGIVAVEVTDSSARPKEGRLPDAKKGSQQLWDVFYRMGLTDKDIVALSGGHTLDEEAFFKDYAETQEALRARLHASPRVMARKPDVKTCTVLAQSGVGVAVAAAVVILSYIFEISKK</sequence>
<evidence type="ECO:0000256" key="5">
    <source>
        <dbReference type="ARBA" id="ARBA00022617"/>
    </source>
</evidence>
<dbReference type="Gene3D" id="1.10.520.10">
    <property type="match status" value="1"/>
</dbReference>
<evidence type="ECO:0000256" key="8">
    <source>
        <dbReference type="ARBA" id="ARBA00022958"/>
    </source>
</evidence>
<dbReference type="GO" id="GO:0016688">
    <property type="term" value="F:L-ascorbate peroxidase activity"/>
    <property type="evidence" value="ECO:0007669"/>
    <property type="project" value="UniProtKB-EC"/>
</dbReference>
<gene>
    <name evidence="14" type="ORF">HPP92_012317</name>
</gene>
<dbReference type="InterPro" id="IPR019793">
    <property type="entry name" value="Peroxidases_heam-ligand_BS"/>
</dbReference>
<evidence type="ECO:0000256" key="4">
    <source>
        <dbReference type="ARBA" id="ARBA00022559"/>
    </source>
</evidence>
<dbReference type="GO" id="GO:0020037">
    <property type="term" value="F:heme binding"/>
    <property type="evidence" value="ECO:0007669"/>
    <property type="project" value="InterPro"/>
</dbReference>
<comment type="similarity">
    <text evidence="2">Belongs to the peroxidase family. Ascorbate peroxidase subfamily.</text>
</comment>
<dbReference type="PRINTS" id="PR00459">
    <property type="entry name" value="ASPEROXIDASE"/>
</dbReference>
<keyword evidence="6" id="KW-0479">Metal-binding</keyword>
<dbReference type="Gene3D" id="1.10.420.10">
    <property type="entry name" value="Peroxidase, domain 2"/>
    <property type="match status" value="1"/>
</dbReference>
<name>A0A835QTJ1_VANPL</name>
<dbReference type="GO" id="GO:0000302">
    <property type="term" value="P:response to reactive oxygen species"/>
    <property type="evidence" value="ECO:0007669"/>
    <property type="project" value="TreeGrafter"/>
</dbReference>
<keyword evidence="5" id="KW-0349">Heme</keyword>
<keyword evidence="10" id="KW-0408">Iron</keyword>
<evidence type="ECO:0000256" key="7">
    <source>
        <dbReference type="ARBA" id="ARBA00022837"/>
    </source>
</evidence>
<feature type="transmembrane region" description="Helical" evidence="12">
    <location>
        <begin position="188"/>
        <end position="209"/>
    </location>
</feature>
<keyword evidence="8" id="KW-0630">Potassium</keyword>
<evidence type="ECO:0000259" key="13">
    <source>
        <dbReference type="Pfam" id="PF00141"/>
    </source>
</evidence>
<evidence type="ECO:0000256" key="10">
    <source>
        <dbReference type="ARBA" id="ARBA00023004"/>
    </source>
</evidence>
<dbReference type="InterPro" id="IPR044831">
    <property type="entry name" value="Ccp1-like"/>
</dbReference>
<dbReference type="PROSITE" id="PS00435">
    <property type="entry name" value="PEROXIDASE_1"/>
    <property type="match status" value="1"/>
</dbReference>
<dbReference type="Proteomes" id="UP000639772">
    <property type="component" value="Chromosome 6"/>
</dbReference>
<organism evidence="14 15">
    <name type="scientific">Vanilla planifolia</name>
    <name type="common">Vanilla</name>
    <dbReference type="NCBI Taxonomy" id="51239"/>
    <lineage>
        <taxon>Eukaryota</taxon>
        <taxon>Viridiplantae</taxon>
        <taxon>Streptophyta</taxon>
        <taxon>Embryophyta</taxon>
        <taxon>Tracheophyta</taxon>
        <taxon>Spermatophyta</taxon>
        <taxon>Magnoliopsida</taxon>
        <taxon>Liliopsida</taxon>
        <taxon>Asparagales</taxon>
        <taxon>Orchidaceae</taxon>
        <taxon>Vanilloideae</taxon>
        <taxon>Vanilleae</taxon>
        <taxon>Vanilla</taxon>
    </lineage>
</organism>
<evidence type="ECO:0000256" key="3">
    <source>
        <dbReference type="ARBA" id="ARBA00012940"/>
    </source>
</evidence>
<keyword evidence="12" id="KW-0472">Membrane</keyword>
<dbReference type="PANTHER" id="PTHR31356:SF36">
    <property type="entry name" value="L-ASCORBATE PEROXIDASE 3"/>
    <property type="match status" value="1"/>
</dbReference>
<dbReference type="Pfam" id="PF00141">
    <property type="entry name" value="peroxidase"/>
    <property type="match status" value="1"/>
</dbReference>
<dbReference type="GO" id="GO:0046872">
    <property type="term" value="F:metal ion binding"/>
    <property type="evidence" value="ECO:0007669"/>
    <property type="project" value="UniProtKB-KW"/>
</dbReference>
<dbReference type="InterPro" id="IPR019794">
    <property type="entry name" value="Peroxidases_AS"/>
</dbReference>
<dbReference type="AlphaFoldDB" id="A0A835QTJ1"/>
<keyword evidence="4" id="KW-0575">Peroxidase</keyword>
<dbReference type="EMBL" id="JADCNM010000006">
    <property type="protein sequence ID" value="KAG0477598.1"/>
    <property type="molecule type" value="Genomic_DNA"/>
</dbReference>
<reference evidence="14 15" key="1">
    <citation type="journal article" date="2020" name="Nat. Food">
        <title>A phased Vanilla planifolia genome enables genetic improvement of flavour and production.</title>
        <authorList>
            <person name="Hasing T."/>
            <person name="Tang H."/>
            <person name="Brym M."/>
            <person name="Khazi F."/>
            <person name="Huang T."/>
            <person name="Chambers A.H."/>
        </authorList>
    </citation>
    <scope>NUCLEOTIDE SEQUENCE [LARGE SCALE GENOMIC DNA]</scope>
    <source>
        <tissue evidence="14">Leaf</tissue>
    </source>
</reference>
<evidence type="ECO:0000256" key="6">
    <source>
        <dbReference type="ARBA" id="ARBA00022723"/>
    </source>
</evidence>
<keyword evidence="9" id="KW-0560">Oxidoreductase</keyword>
<evidence type="ECO:0000256" key="11">
    <source>
        <dbReference type="ARBA" id="ARBA00047994"/>
    </source>
</evidence>
<evidence type="ECO:0000256" key="9">
    <source>
        <dbReference type="ARBA" id="ARBA00023002"/>
    </source>
</evidence>
<comment type="caution">
    <text evidence="14">The sequence shown here is derived from an EMBL/GenBank/DDBJ whole genome shotgun (WGS) entry which is preliminary data.</text>
</comment>
<dbReference type="GO" id="GO:0009507">
    <property type="term" value="C:chloroplast"/>
    <property type="evidence" value="ECO:0007669"/>
    <property type="project" value="TreeGrafter"/>
</dbReference>
<comment type="cofactor">
    <cofactor evidence="1">
        <name>heme b</name>
        <dbReference type="ChEBI" id="CHEBI:60344"/>
    </cofactor>
</comment>
<dbReference type="SUPFAM" id="SSF48113">
    <property type="entry name" value="Heme-dependent peroxidases"/>
    <property type="match status" value="1"/>
</dbReference>
<dbReference type="InterPro" id="IPR010255">
    <property type="entry name" value="Haem_peroxidase_sf"/>
</dbReference>
<dbReference type="GO" id="GO:0034599">
    <property type="term" value="P:cellular response to oxidative stress"/>
    <property type="evidence" value="ECO:0007669"/>
    <property type="project" value="InterPro"/>
</dbReference>
<evidence type="ECO:0000256" key="1">
    <source>
        <dbReference type="ARBA" id="ARBA00001970"/>
    </source>
</evidence>
<protein>
    <recommendedName>
        <fullName evidence="3">L-ascorbate peroxidase</fullName>
        <ecNumber evidence="3">1.11.1.11</ecNumber>
    </recommendedName>
</protein>
<proteinExistence type="inferred from homology"/>
<evidence type="ECO:0000256" key="2">
    <source>
        <dbReference type="ARBA" id="ARBA00006873"/>
    </source>
</evidence>
<dbReference type="PRINTS" id="PR00458">
    <property type="entry name" value="PEROXIDASE"/>
</dbReference>
<keyword evidence="12" id="KW-0812">Transmembrane</keyword>
<keyword evidence="7" id="KW-0106">Calcium</keyword>
<keyword evidence="12" id="KW-1133">Transmembrane helix</keyword>
<evidence type="ECO:0000313" key="15">
    <source>
        <dbReference type="Proteomes" id="UP000639772"/>
    </source>
</evidence>
<dbReference type="PANTHER" id="PTHR31356">
    <property type="entry name" value="THYLAKOID LUMENAL 29 KDA PROTEIN, CHLOROPLASTIC-RELATED"/>
    <property type="match status" value="1"/>
</dbReference>
<comment type="catalytic activity">
    <reaction evidence="11">
        <text>L-ascorbate + H2O2 = L-dehydroascorbate + 2 H2O</text>
        <dbReference type="Rhea" id="RHEA:22996"/>
        <dbReference type="ChEBI" id="CHEBI:15377"/>
        <dbReference type="ChEBI" id="CHEBI:16240"/>
        <dbReference type="ChEBI" id="CHEBI:38290"/>
        <dbReference type="ChEBI" id="CHEBI:58539"/>
        <dbReference type="EC" id="1.11.1.11"/>
    </reaction>
</comment>
<feature type="domain" description="Plant heme peroxidase family profile" evidence="13">
    <location>
        <begin position="18"/>
        <end position="159"/>
    </location>
</feature>
<dbReference type="EC" id="1.11.1.11" evidence="3"/>
<dbReference type="InterPro" id="IPR002207">
    <property type="entry name" value="Peroxidase_I"/>
</dbReference>